<protein>
    <recommendedName>
        <fullName evidence="5">Transmembrane protein</fullName>
    </recommendedName>
</protein>
<gene>
    <name evidence="3" type="ORF">DLAC_03892</name>
</gene>
<dbReference type="PANTHER" id="PTHR21780:SF0">
    <property type="entry name" value="TRANSMEMBRANE PROTEIN 209"/>
    <property type="match status" value="1"/>
</dbReference>
<keyword evidence="2" id="KW-1133">Transmembrane helix</keyword>
<dbReference type="EMBL" id="LODT01000020">
    <property type="protein sequence ID" value="KYQ99925.1"/>
    <property type="molecule type" value="Genomic_DNA"/>
</dbReference>
<dbReference type="PANTHER" id="PTHR21780">
    <property type="entry name" value="TRANSMEMBRANE PROTEIN 209"/>
    <property type="match status" value="1"/>
</dbReference>
<feature type="region of interest" description="Disordered" evidence="1">
    <location>
        <begin position="140"/>
        <end position="172"/>
    </location>
</feature>
<dbReference type="Proteomes" id="UP000076078">
    <property type="component" value="Unassembled WGS sequence"/>
</dbReference>
<feature type="region of interest" description="Disordered" evidence="1">
    <location>
        <begin position="559"/>
        <end position="583"/>
    </location>
</feature>
<feature type="region of interest" description="Disordered" evidence="1">
    <location>
        <begin position="198"/>
        <end position="223"/>
    </location>
</feature>
<comment type="caution">
    <text evidence="3">The sequence shown here is derived from an EMBL/GenBank/DDBJ whole genome shotgun (WGS) entry which is preliminary data.</text>
</comment>
<feature type="compositionally biased region" description="Polar residues" evidence="1">
    <location>
        <begin position="198"/>
        <end position="211"/>
    </location>
</feature>
<reference evidence="3 4" key="1">
    <citation type="submission" date="2015-12" db="EMBL/GenBank/DDBJ databases">
        <title>Dictyostelia acquired genes for synthesis and detection of signals that induce cell-type specialization by lateral gene transfer from prokaryotes.</title>
        <authorList>
            <person name="Gloeckner G."/>
            <person name="Schaap P."/>
        </authorList>
    </citation>
    <scope>NUCLEOTIDE SEQUENCE [LARGE SCALE GENOMIC DNA]</scope>
    <source>
        <strain evidence="3 4">TK</strain>
    </source>
</reference>
<accession>A0A152A125</accession>
<name>A0A152A125_TIELA</name>
<dbReference type="OrthoDB" id="509821at2759"/>
<dbReference type="Pfam" id="PF09786">
    <property type="entry name" value="CytochromB561_N"/>
    <property type="match status" value="1"/>
</dbReference>
<keyword evidence="2" id="KW-0812">Transmembrane</keyword>
<dbReference type="AlphaFoldDB" id="A0A152A125"/>
<keyword evidence="2" id="KW-0472">Membrane</keyword>
<dbReference type="GO" id="GO:0016020">
    <property type="term" value="C:membrane"/>
    <property type="evidence" value="ECO:0007669"/>
    <property type="project" value="TreeGrafter"/>
</dbReference>
<dbReference type="InParanoid" id="A0A152A125"/>
<sequence>MQQEQILRERPNLIVSPKFPNVIVNWENRNVRPYMEFLKYYMDIKSRQYRMKTIASMILSTLLVICSYIFIDFENESLLQQTLNVFILAVMIISLFYSSLRAYCSFFKQVPCVRMTDDERRAYGWPLSFPTSPNSPVTIDIDDYYKRHGGPDNTPSKQQQISKSPTSDTKPTYNSLLEQITTTPSQSLDNSIYMSPQMRTGEKQQQQQNIDDSYDEDHENNKVSSRIKERLFSNISEFLPKLNFGSSENNSPQKQSPMKSNLDSQVVLPLDVLSSVFQIKLPSNAPDKLNPKTTYEQVIESKQSAFDNYLYQQHFQHKIQTCYFQCARWFTVNVLKPIQQHAENYIDYLDEQALQQEQGHQISIDTDNITAVPYQRIQPGMSSIDTMKCILKKMHYNLDRLNEVHHRRENHFICKRLIDLAQDHVRVFGKTDEHGNPDDEQILFSLFCAYMDDKLNRDVTAPIPDLPFSTKFINISQNRSNKMMEFAPLMINVSFSKPLQCDILLKGEVIDISPGNNNFYFTVILYFFYIIKDSDGYLENLNVDQLSVRSFLYSILSTNDDQSDSDDSSDYSFEDYSRGSQFN</sequence>
<evidence type="ECO:0008006" key="5">
    <source>
        <dbReference type="Google" id="ProtNLM"/>
    </source>
</evidence>
<feature type="transmembrane region" description="Helical" evidence="2">
    <location>
        <begin position="54"/>
        <end position="71"/>
    </location>
</feature>
<dbReference type="FunCoup" id="A0A152A125">
    <property type="interactions" value="478"/>
</dbReference>
<evidence type="ECO:0000313" key="3">
    <source>
        <dbReference type="EMBL" id="KYQ99925.1"/>
    </source>
</evidence>
<evidence type="ECO:0000256" key="1">
    <source>
        <dbReference type="SAM" id="MobiDB-lite"/>
    </source>
</evidence>
<dbReference type="InterPro" id="IPR019176">
    <property type="entry name" value="Cytochrome_B561-rel"/>
</dbReference>
<keyword evidence="4" id="KW-1185">Reference proteome</keyword>
<evidence type="ECO:0000313" key="4">
    <source>
        <dbReference type="Proteomes" id="UP000076078"/>
    </source>
</evidence>
<feature type="transmembrane region" description="Helical" evidence="2">
    <location>
        <begin position="83"/>
        <end position="100"/>
    </location>
</feature>
<proteinExistence type="predicted"/>
<evidence type="ECO:0000256" key="2">
    <source>
        <dbReference type="SAM" id="Phobius"/>
    </source>
</evidence>
<organism evidence="3 4">
    <name type="scientific">Tieghemostelium lacteum</name>
    <name type="common">Slime mold</name>
    <name type="synonym">Dictyostelium lacteum</name>
    <dbReference type="NCBI Taxonomy" id="361077"/>
    <lineage>
        <taxon>Eukaryota</taxon>
        <taxon>Amoebozoa</taxon>
        <taxon>Evosea</taxon>
        <taxon>Eumycetozoa</taxon>
        <taxon>Dictyostelia</taxon>
        <taxon>Dictyosteliales</taxon>
        <taxon>Raperosteliaceae</taxon>
        <taxon>Tieghemostelium</taxon>
    </lineage>
</organism>
<feature type="compositionally biased region" description="Polar residues" evidence="1">
    <location>
        <begin position="153"/>
        <end position="172"/>
    </location>
</feature>
<feature type="compositionally biased region" description="Acidic residues" evidence="1">
    <location>
        <begin position="561"/>
        <end position="573"/>
    </location>
</feature>
<dbReference type="OMA" id="YICQRII"/>